<comment type="caution">
    <text evidence="1">The sequence shown here is derived from an EMBL/GenBank/DDBJ whole genome shotgun (WGS) entry which is preliminary data.</text>
</comment>
<sequence length="228" mass="26998">MTFLKNIRSTFISESNSIINNWTEKELSNFRNNLLQVITWTDLLSKNFDYENGKYGLVFRQTNPICNDFPLYKFGRQSDDITKLSLGYDFGEDYSSWNNWDYSFDCYDHLLGEAIKVRADIGYIDLSKIDKLGRILSFQTCVTTHDGAPIVESRNFVDEGDIPPIDTWFYAKRDYYHSDHRCDQSLFCWIPKQFEQVMQQAINVEILDSYRWLDENDKDVYIKIKNSR</sequence>
<protein>
    <submittedName>
        <fullName evidence="1">Uncharacterized protein</fullName>
    </submittedName>
</protein>
<accession>A0ABT6YFI6</accession>
<organism evidence="1 2">
    <name type="scientific">Flectobacillus roseus</name>
    <dbReference type="NCBI Taxonomy" id="502259"/>
    <lineage>
        <taxon>Bacteria</taxon>
        <taxon>Pseudomonadati</taxon>
        <taxon>Bacteroidota</taxon>
        <taxon>Cytophagia</taxon>
        <taxon>Cytophagales</taxon>
        <taxon>Flectobacillaceae</taxon>
        <taxon>Flectobacillus</taxon>
    </lineage>
</organism>
<name>A0ABT6YFI6_9BACT</name>
<dbReference type="Proteomes" id="UP001236507">
    <property type="component" value="Unassembled WGS sequence"/>
</dbReference>
<proteinExistence type="predicted"/>
<reference evidence="1 2" key="1">
    <citation type="submission" date="2023-05" db="EMBL/GenBank/DDBJ databases">
        <title>Novel species of genus Flectobacillus isolated from stream in China.</title>
        <authorList>
            <person name="Lu H."/>
        </authorList>
    </citation>
    <scope>NUCLEOTIDE SEQUENCE [LARGE SCALE GENOMIC DNA]</scope>
    <source>
        <strain evidence="1 2">KCTC 42575</strain>
    </source>
</reference>
<dbReference type="RefSeq" id="WP_283346611.1">
    <property type="nucleotide sequence ID" value="NZ_JASHIF010000027.1"/>
</dbReference>
<keyword evidence="2" id="KW-1185">Reference proteome</keyword>
<dbReference type="EMBL" id="JASHIF010000027">
    <property type="protein sequence ID" value="MDI9862343.1"/>
    <property type="molecule type" value="Genomic_DNA"/>
</dbReference>
<gene>
    <name evidence="1" type="ORF">QM524_24180</name>
</gene>
<evidence type="ECO:0000313" key="1">
    <source>
        <dbReference type="EMBL" id="MDI9862343.1"/>
    </source>
</evidence>
<evidence type="ECO:0000313" key="2">
    <source>
        <dbReference type="Proteomes" id="UP001236507"/>
    </source>
</evidence>